<evidence type="ECO:0000256" key="1">
    <source>
        <dbReference type="SAM" id="MobiDB-lite"/>
    </source>
</evidence>
<comment type="caution">
    <text evidence="2">The sequence shown here is derived from an EMBL/GenBank/DDBJ whole genome shotgun (WGS) entry which is preliminary data.</text>
</comment>
<evidence type="ECO:0000313" key="2">
    <source>
        <dbReference type="EMBL" id="KAJ7633510.1"/>
    </source>
</evidence>
<proteinExistence type="predicted"/>
<dbReference type="EMBL" id="JARKIE010000490">
    <property type="protein sequence ID" value="KAJ7633510.1"/>
    <property type="molecule type" value="Genomic_DNA"/>
</dbReference>
<feature type="region of interest" description="Disordered" evidence="1">
    <location>
        <begin position="625"/>
        <end position="652"/>
    </location>
</feature>
<feature type="compositionally biased region" description="Basic and acidic residues" evidence="1">
    <location>
        <begin position="634"/>
        <end position="651"/>
    </location>
</feature>
<evidence type="ECO:0000313" key="3">
    <source>
        <dbReference type="Proteomes" id="UP001221757"/>
    </source>
</evidence>
<organism evidence="2 3">
    <name type="scientific">Mycena rosella</name>
    <name type="common">Pink bonnet</name>
    <name type="synonym">Agaricus rosellus</name>
    <dbReference type="NCBI Taxonomy" id="1033263"/>
    <lineage>
        <taxon>Eukaryota</taxon>
        <taxon>Fungi</taxon>
        <taxon>Dikarya</taxon>
        <taxon>Basidiomycota</taxon>
        <taxon>Agaricomycotina</taxon>
        <taxon>Agaricomycetes</taxon>
        <taxon>Agaricomycetidae</taxon>
        <taxon>Agaricales</taxon>
        <taxon>Marasmiineae</taxon>
        <taxon>Mycenaceae</taxon>
        <taxon>Mycena</taxon>
    </lineage>
</organism>
<gene>
    <name evidence="2" type="ORF">B0H17DRAFT_1217519</name>
</gene>
<dbReference type="AlphaFoldDB" id="A0AAD7BXT4"/>
<name>A0AAD7BXT4_MYCRO</name>
<protein>
    <submittedName>
        <fullName evidence="2">Uncharacterized protein</fullName>
    </submittedName>
</protein>
<dbReference type="Proteomes" id="UP001221757">
    <property type="component" value="Unassembled WGS sequence"/>
</dbReference>
<reference evidence="2" key="1">
    <citation type="submission" date="2023-03" db="EMBL/GenBank/DDBJ databases">
        <title>Massive genome expansion in bonnet fungi (Mycena s.s.) driven by repeated elements and novel gene families across ecological guilds.</title>
        <authorList>
            <consortium name="Lawrence Berkeley National Laboratory"/>
            <person name="Harder C.B."/>
            <person name="Miyauchi S."/>
            <person name="Viragh M."/>
            <person name="Kuo A."/>
            <person name="Thoen E."/>
            <person name="Andreopoulos B."/>
            <person name="Lu D."/>
            <person name="Skrede I."/>
            <person name="Drula E."/>
            <person name="Henrissat B."/>
            <person name="Morin E."/>
            <person name="Kohler A."/>
            <person name="Barry K."/>
            <person name="LaButti K."/>
            <person name="Morin E."/>
            <person name="Salamov A."/>
            <person name="Lipzen A."/>
            <person name="Mereny Z."/>
            <person name="Hegedus B."/>
            <person name="Baldrian P."/>
            <person name="Stursova M."/>
            <person name="Weitz H."/>
            <person name="Taylor A."/>
            <person name="Grigoriev I.V."/>
            <person name="Nagy L.G."/>
            <person name="Martin F."/>
            <person name="Kauserud H."/>
        </authorList>
    </citation>
    <scope>NUCLEOTIDE SEQUENCE</scope>
    <source>
        <strain evidence="2">CBHHK067</strain>
    </source>
</reference>
<keyword evidence="3" id="KW-1185">Reference proteome</keyword>
<accession>A0AAD7BXT4</accession>
<sequence length="774" mass="84509">MGTSRLQDFARITDPERLEGETMLLFTGPLKRRNYGSIYPGIPSLHSRVHSATLNGVLTLYDARLALRLHAQSAGGSSTDPHSRPLEIGLVEDALYLPLARAFKQRVARFAPHIFSPNLGIRILRNKLCITPVRSLKLAISASARGWAADSSAGNGVTTVNWRGVLGIDATENLLRALGFTRCMRRREFGAESGIHGVGVRAPALLTFDAEPWGIDGRMGRTCVCDSAQGCAVLFFTESDAEPWDLRGGCACVGAADFDAEPWGWDGGNLARIRGIHGVPESGAGLWGFGLRLPALLTWRGAFGIHGWMARNNSIARTARSGCAQGETKDSERTPWGSEGYKGACQPALIHTDCFRLHFSRTTAARECPLGEGTRPEDAVAGRAAPDVSHGCPPLAACRARLRPSNRLSANDDNVGMLCEAASRVGCFHRSLAWRKTRKWLEGGIKAGSDLEKMARTIHVREHLVLVSLLVPAEPAAPGSNSAAAFPLPPAARLLPLMTRLLTLTYVHGVQVWDASALGTVLEDRGSVVGVVDLFMRCASLCICAAEGVVVEIDVCVFAVADVYGDDSWRRVYDADVRRPRLRPFYETGVLHSLNTRVLLAETTPHALYVYSLALGRVVAVWAPPTSSSVSSNDAHRARDRDREQERDKHTIGRPNAFNVSGKILIVSLQHCYELLRRCYAAATTCYAAATRLLRECYKLLRLSTGSYGLLHSATNSYANPTSCYKLLRRSYAALPTATPLYDLYAAPTSHYPVSTRFYWVLWELYELLRASTP</sequence>